<dbReference type="Pfam" id="PF03514">
    <property type="entry name" value="GRAS"/>
    <property type="match status" value="1"/>
</dbReference>
<protein>
    <submittedName>
        <fullName evidence="4">Uncharacterized protein</fullName>
    </submittedName>
</protein>
<organism evidence="4">
    <name type="scientific">Panicum hallii</name>
    <dbReference type="NCBI Taxonomy" id="206008"/>
    <lineage>
        <taxon>Eukaryota</taxon>
        <taxon>Viridiplantae</taxon>
        <taxon>Streptophyta</taxon>
        <taxon>Embryophyta</taxon>
        <taxon>Tracheophyta</taxon>
        <taxon>Spermatophyta</taxon>
        <taxon>Magnoliopsida</taxon>
        <taxon>Liliopsida</taxon>
        <taxon>Poales</taxon>
        <taxon>Poaceae</taxon>
        <taxon>PACMAD clade</taxon>
        <taxon>Panicoideae</taxon>
        <taxon>Panicodae</taxon>
        <taxon>Paniceae</taxon>
        <taxon>Panicinae</taxon>
        <taxon>Panicum</taxon>
        <taxon>Panicum sect. Panicum</taxon>
    </lineage>
</organism>
<evidence type="ECO:0000313" key="4">
    <source>
        <dbReference type="EMBL" id="PVH34646.1"/>
    </source>
</evidence>
<name>A0A2T8IAD2_9POAL</name>
<dbReference type="Gramene" id="PVH34646">
    <property type="protein sequence ID" value="PVH34646"/>
    <property type="gene ID" value="PAHAL_8G266700"/>
</dbReference>
<gene>
    <name evidence="4" type="ORF">PAHAL_8G266700</name>
</gene>
<evidence type="ECO:0000256" key="2">
    <source>
        <dbReference type="ARBA" id="ARBA00023163"/>
    </source>
</evidence>
<sequence length="621" mass="69331">MCALPPVLPSFSSTMDVVEPPPQSPSIFLDLPPTPYDGSGGVPASEQQQEEDVALEHISRMLMGEEEDRDGRFSCHEDHPALLHIQQSLAQIISSSSSSDNATTNSDIWYAAIEAAGGADHSCISSTDLLTMAFLRGREEASKLLPRDDRLVISPEPDTLCATNGLRVRLPETEDAETGRASKKLMAMAAPAEEMIARMMASDCELPREEMEDLRAAMADEAATRDARRRRRKQQQVDMRTLLVHCAQAVDDRRGARELLRQVKQHASPTGDATQRLAHCFAEALEARLAGAGTGRSSLMATNRAEFLKAYRLFMATCCFEKVAFMFANLTICRAAAGRSRLHVVDYGLHLGFQWPDLLRWLAARDGGPPEVTITFIDHPQPGFRPARRIEETGRSLSNYARDIGVPFKFRAIAAARWDTIGVEELGLGLGVDDPGAVLVVNSLFKLETLVDDSVVVDSPNPRDRVLGGIRGMRPAVFTHGVVNGFYGNSFLTRFREALFYYSAVFDLLDATMPRGSEQRRVLERDVLGPCALNVIACEGRDRTDRFDSYKQWQLRSRRAGLRQLPLDREIVGEVRDEVRKHHYHRDFVIDEDHGWLLQGWKGRILYAHSNWVADDDHHTL</sequence>
<dbReference type="InterPro" id="IPR005202">
    <property type="entry name" value="TF_GRAS"/>
</dbReference>
<comment type="caution">
    <text evidence="3">Lacks conserved residue(s) required for the propagation of feature annotation.</text>
</comment>
<feature type="region of interest" description="VHIID" evidence="3">
    <location>
        <begin position="311"/>
        <end position="376"/>
    </location>
</feature>
<feature type="region of interest" description="Leucine repeat II (LRII)" evidence="3">
    <location>
        <begin position="392"/>
        <end position="424"/>
    </location>
</feature>
<reference evidence="4" key="1">
    <citation type="submission" date="2018-04" db="EMBL/GenBank/DDBJ databases">
        <title>WGS assembly of Panicum hallii.</title>
        <authorList>
            <person name="Lovell J."/>
            <person name="Jenkins J."/>
            <person name="Lowry D."/>
            <person name="Mamidi S."/>
            <person name="Sreedasyam A."/>
            <person name="Weng X."/>
            <person name="Barry K."/>
            <person name="Bonette J."/>
            <person name="Campitelli B."/>
            <person name="Daum C."/>
            <person name="Gordon S."/>
            <person name="Gould B."/>
            <person name="Lipzen A."/>
            <person name="Macqueen A."/>
            <person name="Palacio-Mejia J."/>
            <person name="Plott C."/>
            <person name="Shakirov E."/>
            <person name="Shu S."/>
            <person name="Yoshinaga Y."/>
            <person name="Zane M."/>
            <person name="Rokhsar D."/>
            <person name="Grimwood J."/>
            <person name="Schmutz J."/>
            <person name="Juenger T."/>
        </authorList>
    </citation>
    <scope>NUCLEOTIDE SEQUENCE [LARGE SCALE GENOMIC DNA]</scope>
    <source>
        <strain evidence="4">FIL2</strain>
    </source>
</reference>
<dbReference type="PROSITE" id="PS50985">
    <property type="entry name" value="GRAS"/>
    <property type="match status" value="1"/>
</dbReference>
<dbReference type="Proteomes" id="UP000243499">
    <property type="component" value="Chromosome 8"/>
</dbReference>
<dbReference type="PANTHER" id="PTHR31636">
    <property type="entry name" value="OSJNBA0084A10.13 PROTEIN-RELATED"/>
    <property type="match status" value="1"/>
</dbReference>
<comment type="similarity">
    <text evidence="3">Belongs to the GRAS family.</text>
</comment>
<evidence type="ECO:0000256" key="3">
    <source>
        <dbReference type="PROSITE-ProRule" id="PRU01191"/>
    </source>
</evidence>
<evidence type="ECO:0000256" key="1">
    <source>
        <dbReference type="ARBA" id="ARBA00023015"/>
    </source>
</evidence>
<feature type="short sequence motif" description="VHIID" evidence="3">
    <location>
        <begin position="342"/>
        <end position="346"/>
    </location>
</feature>
<keyword evidence="2" id="KW-0804">Transcription</keyword>
<dbReference type="EMBL" id="CM008053">
    <property type="protein sequence ID" value="PVH34646.1"/>
    <property type="molecule type" value="Genomic_DNA"/>
</dbReference>
<accession>A0A2T8IAD2</accession>
<proteinExistence type="inferred from homology"/>
<dbReference type="AlphaFoldDB" id="A0A2T8IAD2"/>
<keyword evidence="1" id="KW-0805">Transcription regulation</keyword>
<feature type="region of interest" description="SAW" evidence="3">
    <location>
        <begin position="537"/>
        <end position="613"/>
    </location>
</feature>